<dbReference type="Proteomes" id="UP001186974">
    <property type="component" value="Unassembled WGS sequence"/>
</dbReference>
<comment type="caution">
    <text evidence="1">The sequence shown here is derived from an EMBL/GenBank/DDBJ whole genome shotgun (WGS) entry which is preliminary data.</text>
</comment>
<sequence>MSFFKRLSRGSRSNSYSYADDGYDSPKSDRFDNSSNRDTRYEAARPNSSGRANESQHNRQQDLSSPTGASGGESRDMYSSRSAPKDGYQDAHYSNPRGGSSGSGGYTNGMSHSAMPKSGMDSKTAGGGGRANNAVKSEPMPDLLQQAFQQAVLPYQSKIEEMEGQMQDMQAWVEQLEQERREMHAWIDKRGLRPDVPPAIAKSMDTTPDAATTLNAQLDRKITIVNFDLHRLQDDLNESISSSHFAAAMAKFLPDIQRLSHLPTGPRLAFDLILKLGGNLNSHGGLDTADAEDLRSRKCFYALLDNIMVDVVRRRFQEGEEWPVAREIKRIEMTAAYLRNFGVEPYLLKTLDTMSREGEYRNGAGGSGGGSAQRGGVGGASSPPSRAHLPRRTHHDGGGGTSRHGFRVSFETVAFGLGYKTVYNKVDSVHQQQQQQPQERRSDENVDVVLLTSGPRPLLDVLTWSGKGKGKRADV</sequence>
<dbReference type="EMBL" id="JAWDJW010007914">
    <property type="protein sequence ID" value="KAK3061325.1"/>
    <property type="molecule type" value="Genomic_DNA"/>
</dbReference>
<reference evidence="1" key="1">
    <citation type="submission" date="2024-09" db="EMBL/GenBank/DDBJ databases">
        <title>Black Yeasts Isolated from many extreme environments.</title>
        <authorList>
            <person name="Coleine C."/>
            <person name="Stajich J.E."/>
            <person name="Selbmann L."/>
        </authorList>
    </citation>
    <scope>NUCLEOTIDE SEQUENCE</scope>
    <source>
        <strain evidence="1">CCFEE 5737</strain>
    </source>
</reference>
<organism evidence="1 2">
    <name type="scientific">Coniosporium uncinatum</name>
    <dbReference type="NCBI Taxonomy" id="93489"/>
    <lineage>
        <taxon>Eukaryota</taxon>
        <taxon>Fungi</taxon>
        <taxon>Dikarya</taxon>
        <taxon>Ascomycota</taxon>
        <taxon>Pezizomycotina</taxon>
        <taxon>Dothideomycetes</taxon>
        <taxon>Dothideomycetes incertae sedis</taxon>
        <taxon>Coniosporium</taxon>
    </lineage>
</organism>
<evidence type="ECO:0000313" key="1">
    <source>
        <dbReference type="EMBL" id="KAK3061325.1"/>
    </source>
</evidence>
<evidence type="ECO:0000313" key="2">
    <source>
        <dbReference type="Proteomes" id="UP001186974"/>
    </source>
</evidence>
<proteinExistence type="predicted"/>
<gene>
    <name evidence="1" type="ORF">LTS18_006513</name>
</gene>
<protein>
    <submittedName>
        <fullName evidence="1">Uncharacterized protein</fullName>
    </submittedName>
</protein>
<name>A0ACC3D3N7_9PEZI</name>
<accession>A0ACC3D3N7</accession>
<keyword evidence="2" id="KW-1185">Reference proteome</keyword>